<dbReference type="InParanoid" id="D8QG08"/>
<proteinExistence type="predicted"/>
<dbReference type="OrthoDB" id="185373at2759"/>
<dbReference type="STRING" id="578458.D8QG08"/>
<feature type="non-terminal residue" evidence="1">
    <location>
        <position position="229"/>
    </location>
</feature>
<organism evidence="2">
    <name type="scientific">Schizophyllum commune (strain H4-8 / FGSC 9210)</name>
    <name type="common">Split gill fungus</name>
    <dbReference type="NCBI Taxonomy" id="578458"/>
    <lineage>
        <taxon>Eukaryota</taxon>
        <taxon>Fungi</taxon>
        <taxon>Dikarya</taxon>
        <taxon>Basidiomycota</taxon>
        <taxon>Agaricomycotina</taxon>
        <taxon>Agaricomycetes</taxon>
        <taxon>Agaricomycetidae</taxon>
        <taxon>Agaricales</taxon>
        <taxon>Schizophyllaceae</taxon>
        <taxon>Schizophyllum</taxon>
    </lineage>
</organism>
<dbReference type="VEuPathDB" id="FungiDB:SCHCODRAFT_085994"/>
<gene>
    <name evidence="1" type="ORF">SCHCODRAFT_85994</name>
</gene>
<dbReference type="Proteomes" id="UP000007431">
    <property type="component" value="Unassembled WGS sequence"/>
</dbReference>
<dbReference type="KEGG" id="scm:SCHCO_085994"/>
<sequence>MRLDAARYGIKSIARRALSTWTGAPTRTLQFVRHFKHETRDPAWTILDHLHSPGPMKGNARRGLPLAHREWDFLLRAGDIRGCLDALRTRGIPLDTVPFWGLAEMVAFNVQRVSHADLMLDVARSRAPEEPAGPLLVFAMLHLARFDHVSAFPSTVSAFLGTAHTHPDLHFNLFLQSLCLSTHPSKDAARSAVRVLEAMDDRGVNLRPEVYDALLRNRFVTLELTNYLH</sequence>
<keyword evidence="2" id="KW-1185">Reference proteome</keyword>
<reference evidence="1 2" key="1">
    <citation type="journal article" date="2010" name="Nat. Biotechnol.">
        <title>Genome sequence of the model mushroom Schizophyllum commune.</title>
        <authorList>
            <person name="Ohm R.A."/>
            <person name="de Jong J.F."/>
            <person name="Lugones L.G."/>
            <person name="Aerts A."/>
            <person name="Kothe E."/>
            <person name="Stajich J.E."/>
            <person name="de Vries R.P."/>
            <person name="Record E."/>
            <person name="Levasseur A."/>
            <person name="Baker S.E."/>
            <person name="Bartholomew K.A."/>
            <person name="Coutinho P.M."/>
            <person name="Erdmann S."/>
            <person name="Fowler T.J."/>
            <person name="Gathman A.C."/>
            <person name="Lombard V."/>
            <person name="Henrissat B."/>
            <person name="Knabe N."/>
            <person name="Kuees U."/>
            <person name="Lilly W.W."/>
            <person name="Lindquist E."/>
            <person name="Lucas S."/>
            <person name="Magnuson J.K."/>
            <person name="Piumi F."/>
            <person name="Raudaskoski M."/>
            <person name="Salamov A."/>
            <person name="Schmutz J."/>
            <person name="Schwarze F.W.M.R."/>
            <person name="vanKuyk P.A."/>
            <person name="Horton J.S."/>
            <person name="Grigoriev I.V."/>
            <person name="Woesten H.A.B."/>
        </authorList>
    </citation>
    <scope>NUCLEOTIDE SEQUENCE [LARGE SCALE GENOMIC DNA]</scope>
    <source>
        <strain evidence="2">H4-8 / FGSC 9210</strain>
    </source>
</reference>
<dbReference type="HOGENOM" id="CLU_1212332_0_0_1"/>
<dbReference type="EMBL" id="GL377311">
    <property type="protein sequence ID" value="EFI93211.1"/>
    <property type="molecule type" value="Genomic_DNA"/>
</dbReference>
<evidence type="ECO:0000313" key="1">
    <source>
        <dbReference type="EMBL" id="EFI93211.1"/>
    </source>
</evidence>
<dbReference type="GeneID" id="9596830"/>
<accession>D8QG08</accession>
<dbReference type="RefSeq" id="XP_003028114.1">
    <property type="nucleotide sequence ID" value="XM_003028068.1"/>
</dbReference>
<protein>
    <submittedName>
        <fullName evidence="1">Expressed protein</fullName>
    </submittedName>
</protein>
<name>D8QG08_SCHCM</name>
<evidence type="ECO:0000313" key="2">
    <source>
        <dbReference type="Proteomes" id="UP000007431"/>
    </source>
</evidence>
<dbReference type="AlphaFoldDB" id="D8QG08"/>